<dbReference type="Gene3D" id="1.25.40.10">
    <property type="entry name" value="Tetratricopeptide repeat domain"/>
    <property type="match status" value="1"/>
</dbReference>
<accession>A0ABP2CNC9</accession>
<dbReference type="EMBL" id="AAMX01000024">
    <property type="protein sequence ID" value="EAQ31125.1"/>
    <property type="molecule type" value="Genomic_DNA"/>
</dbReference>
<name>A0ABP2CNC9_9GAMM</name>
<reference evidence="1 2" key="1">
    <citation type="submission" date="2006-01" db="EMBL/GenBank/DDBJ databases">
        <authorList>
            <person name="Brettar I."/>
            <person name="Hofle M."/>
            <person name="Ferriera S."/>
            <person name="Johnson J."/>
            <person name="Kravitz S."/>
            <person name="Halpern A."/>
            <person name="Remington K."/>
            <person name="Beeson K."/>
            <person name="Tran B."/>
            <person name="Rogers Y.-H."/>
            <person name="Friedman R."/>
            <person name="Venter J.C."/>
        </authorList>
    </citation>
    <scope>NUCLEOTIDE SEQUENCE [LARGE SCALE GENOMIC DNA]</scope>
    <source>
        <strain evidence="1 2">OS145</strain>
    </source>
</reference>
<dbReference type="InterPro" id="IPR011990">
    <property type="entry name" value="TPR-like_helical_dom_sf"/>
</dbReference>
<dbReference type="Proteomes" id="UP000016543">
    <property type="component" value="Unassembled WGS sequence"/>
</dbReference>
<dbReference type="SUPFAM" id="SSF81901">
    <property type="entry name" value="HCP-like"/>
    <property type="match status" value="1"/>
</dbReference>
<protein>
    <submittedName>
        <fullName evidence="1">Predicted extracellular metal-dependent peptidase</fullName>
    </submittedName>
</protein>
<sequence>MKTLCILLGVALGVTLISKDSQPTSTQLRWAAALNGDANAQFEVGEVYQQQQRVSAALIWWQRAAQNGSKKALERLQSKFPQHSKRWLNIAAEQGDEHATAQLAELALNDPTISWPDWYSRFGQSELSGGASALIASKNAPSCTRVVPVVARSNASKARYVALLEAISGIQNESSAGQICFAWQHRPKQHCSVTDSQQAVCDETGLTGDTGKILLAQAGRSYTRPNTMVLGQSATPEVIRHEWAHWLGFADEYAMRMPYARNFCMGRYAQQPVNIVVTEKPTMSSSELQALWRRLPWSSHISDWRKLARPLGEDQWQLGSSSAHAVGLYAAQTCAAVPGRYAWKPLAQETLMERHQSGVWPDLYNLLQQPALLHDGELSQHQNGAQKGEKPNE</sequence>
<proteinExistence type="predicted"/>
<keyword evidence="2" id="KW-1185">Reference proteome</keyword>
<comment type="caution">
    <text evidence="1">The sequence shown here is derived from an EMBL/GenBank/DDBJ whole genome shotgun (WGS) entry which is preliminary data.</text>
</comment>
<organism evidence="1 2">
    <name type="scientific">Idiomarina baltica OS145</name>
    <dbReference type="NCBI Taxonomy" id="314276"/>
    <lineage>
        <taxon>Bacteria</taxon>
        <taxon>Pseudomonadati</taxon>
        <taxon>Pseudomonadota</taxon>
        <taxon>Gammaproteobacteria</taxon>
        <taxon>Alteromonadales</taxon>
        <taxon>Idiomarinaceae</taxon>
        <taxon>Idiomarina</taxon>
    </lineage>
</organism>
<evidence type="ECO:0000313" key="1">
    <source>
        <dbReference type="EMBL" id="EAQ31125.1"/>
    </source>
</evidence>
<gene>
    <name evidence="1" type="ORF">OS145_12440</name>
</gene>
<evidence type="ECO:0000313" key="2">
    <source>
        <dbReference type="Proteomes" id="UP000016543"/>
    </source>
</evidence>